<evidence type="ECO:0000256" key="1">
    <source>
        <dbReference type="ARBA" id="ARBA00004141"/>
    </source>
</evidence>
<feature type="transmembrane region" description="Helical" evidence="9">
    <location>
        <begin position="211"/>
        <end position="235"/>
    </location>
</feature>
<reference evidence="13" key="3">
    <citation type="journal article" date="2023" name="Microbiol. Resour. Announc.">
        <title>Draft Genome Sequence of Granulicatella sp. Strain S8, Isolated from a Marine Fish, Seriola quinqueradiata.</title>
        <authorList>
            <person name="Lee M."/>
            <person name="Farooq A."/>
            <person name="Jeong J.B."/>
            <person name="Jung M.Y."/>
        </authorList>
    </citation>
    <scope>NUCLEOTIDE SEQUENCE</scope>
    <source>
        <strain evidence="13">S8</strain>
    </source>
</reference>
<comment type="similarity">
    <text evidence="2 9 12">Belongs to the SecY/SEC61-alpha family.</text>
</comment>
<feature type="transmembrane region" description="Helical" evidence="9">
    <location>
        <begin position="179"/>
        <end position="199"/>
    </location>
</feature>
<keyword evidence="5 9" id="KW-0653">Protein transport</keyword>
<evidence type="ECO:0000256" key="11">
    <source>
        <dbReference type="RuleBase" id="RU003484"/>
    </source>
</evidence>
<evidence type="ECO:0000256" key="9">
    <source>
        <dbReference type="HAMAP-Rule" id="MF_01465"/>
    </source>
</evidence>
<evidence type="ECO:0000256" key="6">
    <source>
        <dbReference type="ARBA" id="ARBA00022989"/>
    </source>
</evidence>
<evidence type="ECO:0000256" key="4">
    <source>
        <dbReference type="ARBA" id="ARBA00022692"/>
    </source>
</evidence>
<keyword evidence="3 9" id="KW-0813">Transport</keyword>
<keyword evidence="4 9" id="KW-0812">Transmembrane</keyword>
<dbReference type="NCBIfam" id="TIGR00967">
    <property type="entry name" value="3a0501s007"/>
    <property type="match status" value="1"/>
</dbReference>
<keyword evidence="7 9" id="KW-0811">Translocation</keyword>
<keyword evidence="9" id="KW-1003">Cell membrane</keyword>
<dbReference type="Gene3D" id="1.10.3370.10">
    <property type="entry name" value="SecY subunit domain"/>
    <property type="match status" value="1"/>
</dbReference>
<dbReference type="SUPFAM" id="SSF103491">
    <property type="entry name" value="Preprotein translocase SecY subunit"/>
    <property type="match status" value="1"/>
</dbReference>
<feature type="transmembrane region" description="Helical" evidence="9">
    <location>
        <begin position="268"/>
        <end position="291"/>
    </location>
</feature>
<evidence type="ECO:0000256" key="10">
    <source>
        <dbReference type="RuleBase" id="RU000537"/>
    </source>
</evidence>
<evidence type="ECO:0000313" key="13">
    <source>
        <dbReference type="EMBL" id="MCQ9209598.1"/>
    </source>
</evidence>
<proteinExistence type="inferred from homology"/>
<organism evidence="13 14">
    <name type="scientific">Granulicatella seriolae</name>
    <dbReference type="NCBI Taxonomy" id="2967226"/>
    <lineage>
        <taxon>Bacteria</taxon>
        <taxon>Bacillati</taxon>
        <taxon>Bacillota</taxon>
        <taxon>Bacilli</taxon>
        <taxon>Lactobacillales</taxon>
        <taxon>Carnobacteriaceae</taxon>
        <taxon>Granulicatella</taxon>
    </lineage>
</organism>
<feature type="transmembrane region" description="Helical" evidence="9">
    <location>
        <begin position="148"/>
        <end position="167"/>
    </location>
</feature>
<protein>
    <recommendedName>
        <fullName evidence="9 10">Protein translocase subunit SecY</fullName>
    </recommendedName>
</protein>
<reference evidence="13" key="1">
    <citation type="submission" date="2022-07" db="EMBL/GenBank/DDBJ databases">
        <authorList>
            <person name="Jung M.-Y."/>
            <person name="Lee M."/>
        </authorList>
    </citation>
    <scope>NUCLEOTIDE SEQUENCE</scope>
    <source>
        <strain evidence="13">S8</strain>
    </source>
</reference>
<dbReference type="PRINTS" id="PR00303">
    <property type="entry name" value="SECYTRNLCASE"/>
</dbReference>
<dbReference type="PROSITE" id="PS00755">
    <property type="entry name" value="SECY_1"/>
    <property type="match status" value="1"/>
</dbReference>
<comment type="caution">
    <text evidence="9">Lacks conserved residue(s) required for the propagation of feature annotation.</text>
</comment>
<dbReference type="PROSITE" id="PS00756">
    <property type="entry name" value="SECY_2"/>
    <property type="match status" value="1"/>
</dbReference>
<sequence>MFSLLKNAFQMKDIRTRLLFTVMILIVFRLGTHITVPGVNAAAVQTFASAGLFGLLNTFSGGALSSYSIFAMGVSPYITASIVVQLLQMDILPTFVEWSKQGEVGRRKLNQVTRYLTIFLAFVQAIGLSLGFNALANYGLIVNPGIQTYLMIALVLTAGTMFLTWLGDMITVHGIGNGVSILIFSGIVARVPSDLYAFYTQQIQGKTGSDLYRALGFSAALLVAALLIVMLVVFVEQAQRRLPIQHSKRATGSNETSRLPLKINSAGVIPVIFASSFMMTPSTILGFFSATHSEASWFKFLTSVTDMSQPLGASIYAVLIIVFTYFYAFVQVNPEKVAENLQKQGGYILSVRPGKETEQYISSLLLRLSTVGALYLALIAILPMIASALWSLPQGLMLGGTSLLIVVGVALEVSRQIEGRMIKRKYQGFIEN</sequence>
<evidence type="ECO:0000313" key="14">
    <source>
        <dbReference type="Proteomes" id="UP001059480"/>
    </source>
</evidence>
<feature type="transmembrane region" description="Helical" evidence="9">
    <location>
        <begin position="396"/>
        <end position="414"/>
    </location>
</feature>
<dbReference type="PIRSF" id="PIRSF004557">
    <property type="entry name" value="SecY"/>
    <property type="match status" value="1"/>
</dbReference>
<comment type="caution">
    <text evidence="13">The sequence shown here is derived from an EMBL/GenBank/DDBJ whole genome shotgun (WGS) entry which is preliminary data.</text>
</comment>
<evidence type="ECO:0000256" key="2">
    <source>
        <dbReference type="ARBA" id="ARBA00005751"/>
    </source>
</evidence>
<keyword evidence="8 9" id="KW-0472">Membrane</keyword>
<comment type="subcellular location">
    <subcellularLocation>
        <location evidence="9">Cell membrane</location>
        <topology evidence="9">Multi-pass membrane protein</topology>
    </subcellularLocation>
    <subcellularLocation>
        <location evidence="1 11">Membrane</location>
        <topology evidence="1 11">Multi-pass membrane protein</topology>
    </subcellularLocation>
</comment>
<evidence type="ECO:0000256" key="12">
    <source>
        <dbReference type="RuleBase" id="RU004349"/>
    </source>
</evidence>
<dbReference type="HAMAP" id="MF_01465">
    <property type="entry name" value="SecY"/>
    <property type="match status" value="1"/>
</dbReference>
<dbReference type="RefSeq" id="WP_256944706.1">
    <property type="nucleotide sequence ID" value="NZ_JANHNZ010000002.1"/>
</dbReference>
<dbReference type="InterPro" id="IPR002208">
    <property type="entry name" value="SecY/SEC61-alpha"/>
</dbReference>
<dbReference type="PANTHER" id="PTHR10906">
    <property type="entry name" value="SECY/SEC61-ALPHA FAMILY MEMBER"/>
    <property type="match status" value="1"/>
</dbReference>
<feature type="transmembrane region" description="Helical" evidence="9">
    <location>
        <begin position="311"/>
        <end position="330"/>
    </location>
</feature>
<feature type="transmembrane region" description="Helical" evidence="9">
    <location>
        <begin position="115"/>
        <end position="136"/>
    </location>
</feature>
<dbReference type="InterPro" id="IPR026593">
    <property type="entry name" value="SecY"/>
</dbReference>
<gene>
    <name evidence="9 13" type="primary">secY</name>
    <name evidence="13" type="ORF">NPA36_03455</name>
</gene>
<keyword evidence="6 9" id="KW-1133">Transmembrane helix</keyword>
<dbReference type="Proteomes" id="UP001059480">
    <property type="component" value="Unassembled WGS sequence"/>
</dbReference>
<evidence type="ECO:0000256" key="5">
    <source>
        <dbReference type="ARBA" id="ARBA00022927"/>
    </source>
</evidence>
<accession>A0ABT1WN58</accession>
<evidence type="ECO:0000256" key="8">
    <source>
        <dbReference type="ARBA" id="ARBA00023136"/>
    </source>
</evidence>
<evidence type="ECO:0000256" key="7">
    <source>
        <dbReference type="ARBA" id="ARBA00023010"/>
    </source>
</evidence>
<evidence type="ECO:0000256" key="3">
    <source>
        <dbReference type="ARBA" id="ARBA00022448"/>
    </source>
</evidence>
<feature type="transmembrane region" description="Helical" evidence="9">
    <location>
        <begin position="65"/>
        <end position="87"/>
    </location>
</feature>
<name>A0ABT1WN58_9LACT</name>
<comment type="function">
    <text evidence="9 10">The central subunit of the protein translocation channel SecYEG. Consists of two halves formed by TMs 1-5 and 6-10. These two domains form a lateral gate at the front which open onto the bilayer between TMs 2 and 7, and are clamped together by SecE at the back. The channel is closed by both a pore ring composed of hydrophobic SecY resides and a short helix (helix 2A) on the extracellular side of the membrane which forms a plug. The plug probably moves laterally to allow the channel to open. The ring and the pore may move independently.</text>
</comment>
<reference evidence="13" key="2">
    <citation type="journal article" date="2023" name="Curr. Microbiol.">
        <title>Granulicatella seriolae sp. nov., a Novel Facultative Anaerobe Isolated from Yellowtail Marine Fish.</title>
        <authorList>
            <person name="Lee M."/>
            <person name="Choi Y.J."/>
            <person name="Farooq A."/>
            <person name="Jeong J.B."/>
            <person name="Jung M.Y."/>
        </authorList>
    </citation>
    <scope>NUCLEOTIDE SEQUENCE</scope>
    <source>
        <strain evidence="13">S8</strain>
    </source>
</reference>
<keyword evidence="14" id="KW-1185">Reference proteome</keyword>
<dbReference type="Pfam" id="PF00344">
    <property type="entry name" value="SecY"/>
    <property type="match status" value="1"/>
</dbReference>
<dbReference type="InterPro" id="IPR030659">
    <property type="entry name" value="SecY_CS"/>
</dbReference>
<dbReference type="InterPro" id="IPR023201">
    <property type="entry name" value="SecY_dom_sf"/>
</dbReference>
<comment type="subunit">
    <text evidence="9">Component of the Sec protein translocase complex. Heterotrimer consisting of SecY, SecE and SecG subunits. The heterotrimers can form oligomers, although 1 heterotrimer is thought to be able to translocate proteins. Interacts with the ribosome. Interacts with SecDF, and other proteins may be involved. Interacts with SecA.</text>
</comment>
<feature type="transmembrane region" description="Helical" evidence="9">
    <location>
        <begin position="364"/>
        <end position="390"/>
    </location>
</feature>
<dbReference type="EMBL" id="JANHNZ010000002">
    <property type="protein sequence ID" value="MCQ9209598.1"/>
    <property type="molecule type" value="Genomic_DNA"/>
</dbReference>